<sequence length="78" mass="8793">MTINTKDMFSLVSLTLLTIFMLACGGSLLFKTIAPHRLVITRSATFNKVVNFLEYVAILIFIPGTITLYSAYVRTLFR</sequence>
<evidence type="ECO:0000313" key="8">
    <source>
        <dbReference type="EMBL" id="QQG31533.1"/>
    </source>
</evidence>
<accession>A0A881SXZ6</accession>
<evidence type="ECO:0000256" key="6">
    <source>
        <dbReference type="ARBA" id="ARBA00023136"/>
    </source>
</evidence>
<feature type="transmembrane region" description="Helical" evidence="7">
    <location>
        <begin position="49"/>
        <end position="72"/>
    </location>
</feature>
<evidence type="ECO:0000256" key="5">
    <source>
        <dbReference type="ARBA" id="ARBA00022989"/>
    </source>
</evidence>
<keyword evidence="6 7" id="KW-0472">Membrane</keyword>
<evidence type="ECO:0000256" key="4">
    <source>
        <dbReference type="ARBA" id="ARBA00022921"/>
    </source>
</evidence>
<dbReference type="PIRSF" id="PIRSF003768">
    <property type="entry name" value="VAC_I5L"/>
    <property type="match status" value="1"/>
</dbReference>
<keyword evidence="3" id="KW-0946">Virion</keyword>
<keyword evidence="4" id="KW-0426">Late protein</keyword>
<dbReference type="PROSITE" id="PS51257">
    <property type="entry name" value="PROKAR_LIPOPROTEIN"/>
    <property type="match status" value="1"/>
</dbReference>
<dbReference type="InterPro" id="IPR006803">
    <property type="entry name" value="Poxvirus_I5"/>
</dbReference>
<keyword evidence="2 7" id="KW-0812">Transmembrane</keyword>
<protein>
    <submittedName>
        <fullName evidence="8">IMV membrane protein</fullName>
    </submittedName>
</protein>
<evidence type="ECO:0000256" key="3">
    <source>
        <dbReference type="ARBA" id="ARBA00022844"/>
    </source>
</evidence>
<dbReference type="EMBL" id="MW036632">
    <property type="protein sequence ID" value="QQG31533.1"/>
    <property type="molecule type" value="Genomic_DNA"/>
</dbReference>
<evidence type="ECO:0000256" key="2">
    <source>
        <dbReference type="ARBA" id="ARBA00022692"/>
    </source>
</evidence>
<keyword evidence="5 7" id="KW-1133">Transmembrane helix</keyword>
<gene>
    <name evidence="8" type="primary">SwPV042</name>
</gene>
<dbReference type="GO" id="GO:0055036">
    <property type="term" value="C:virion membrane"/>
    <property type="evidence" value="ECO:0007669"/>
    <property type="project" value="UniProtKB-SubCell"/>
</dbReference>
<organismHost>
    <name type="scientific">Sus scrofa</name>
    <name type="common">Pig</name>
    <dbReference type="NCBI Taxonomy" id="9823"/>
</organismHost>
<evidence type="ECO:0000256" key="1">
    <source>
        <dbReference type="ARBA" id="ARBA00004385"/>
    </source>
</evidence>
<name>A0A881SXZ6_SWPV</name>
<dbReference type="Proteomes" id="UP000671927">
    <property type="component" value="Segment"/>
</dbReference>
<comment type="subcellular location">
    <subcellularLocation>
        <location evidence="1">Virion membrane</location>
        <topology evidence="1">Multi-pass membrane protein</topology>
    </subcellularLocation>
</comment>
<dbReference type="Pfam" id="PF04713">
    <property type="entry name" value="Pox_I5"/>
    <property type="match status" value="1"/>
</dbReference>
<proteinExistence type="predicted"/>
<evidence type="ECO:0000256" key="7">
    <source>
        <dbReference type="SAM" id="Phobius"/>
    </source>
</evidence>
<reference evidence="8" key="1">
    <citation type="journal article" date="2021" name="Arch. Virol.">
        <title>First complete genome characterization of swinepox virus directly from a clinical sample indicates divergence of a Eurasian-lineage virus.</title>
        <authorList>
            <person name="Aasdev A."/>
            <person name="Mishra A."/>
            <person name="Bora D.P."/>
            <person name="Kurkure N.V."/>
            <person name="Barman N.N."/>
            <person name="Raut A.A."/>
        </authorList>
    </citation>
    <scope>NUCLEOTIDE SEQUENCE</scope>
    <source>
        <strain evidence="8">SwPV/India-Assam/16</strain>
    </source>
</reference>
<organism evidence="8">
    <name type="scientific">Swinepox virus</name>
    <name type="common">SWPV</name>
    <dbReference type="NCBI Taxonomy" id="10276"/>
    <lineage>
        <taxon>Viruses</taxon>
        <taxon>Varidnaviria</taxon>
        <taxon>Bamfordvirae</taxon>
        <taxon>Nucleocytoviricota</taxon>
        <taxon>Pokkesviricetes</taxon>
        <taxon>Chitovirales</taxon>
        <taxon>Poxviridae</taxon>
        <taxon>Chordopoxvirinae</taxon>
        <taxon>Suipoxvirus</taxon>
        <taxon>Suipoxvirus swinepox</taxon>
    </lineage>
</organism>